<dbReference type="Proteomes" id="UP000735302">
    <property type="component" value="Unassembled WGS sequence"/>
</dbReference>
<comment type="caution">
    <text evidence="2">The sequence shown here is derived from an EMBL/GenBank/DDBJ whole genome shotgun (WGS) entry which is preliminary data.</text>
</comment>
<feature type="region of interest" description="Disordered" evidence="1">
    <location>
        <begin position="82"/>
        <end position="107"/>
    </location>
</feature>
<reference evidence="2 3" key="1">
    <citation type="journal article" date="2021" name="Elife">
        <title>Chloroplast acquisition without the gene transfer in kleptoplastic sea slugs, Plakobranchus ocellatus.</title>
        <authorList>
            <person name="Maeda T."/>
            <person name="Takahashi S."/>
            <person name="Yoshida T."/>
            <person name="Shimamura S."/>
            <person name="Takaki Y."/>
            <person name="Nagai Y."/>
            <person name="Toyoda A."/>
            <person name="Suzuki Y."/>
            <person name="Arimoto A."/>
            <person name="Ishii H."/>
            <person name="Satoh N."/>
            <person name="Nishiyama T."/>
            <person name="Hasebe M."/>
            <person name="Maruyama T."/>
            <person name="Minagawa J."/>
            <person name="Obokata J."/>
            <person name="Shigenobu S."/>
        </authorList>
    </citation>
    <scope>NUCLEOTIDE SEQUENCE [LARGE SCALE GENOMIC DNA]</scope>
</reference>
<gene>
    <name evidence="2" type="ORF">PoB_001381700</name>
</gene>
<accession>A0AAV3YYA4</accession>
<dbReference type="EMBL" id="BLXT01001699">
    <property type="protein sequence ID" value="GFN87311.1"/>
    <property type="molecule type" value="Genomic_DNA"/>
</dbReference>
<evidence type="ECO:0000313" key="2">
    <source>
        <dbReference type="EMBL" id="GFN87311.1"/>
    </source>
</evidence>
<evidence type="ECO:0000256" key="1">
    <source>
        <dbReference type="SAM" id="MobiDB-lite"/>
    </source>
</evidence>
<keyword evidence="3" id="KW-1185">Reference proteome</keyword>
<protein>
    <submittedName>
        <fullName evidence="2">Uncharacterized protein</fullName>
    </submittedName>
</protein>
<evidence type="ECO:0000313" key="3">
    <source>
        <dbReference type="Proteomes" id="UP000735302"/>
    </source>
</evidence>
<dbReference type="AlphaFoldDB" id="A0AAV3YYA4"/>
<name>A0AAV3YYA4_9GAST</name>
<organism evidence="2 3">
    <name type="scientific">Plakobranchus ocellatus</name>
    <dbReference type="NCBI Taxonomy" id="259542"/>
    <lineage>
        <taxon>Eukaryota</taxon>
        <taxon>Metazoa</taxon>
        <taxon>Spiralia</taxon>
        <taxon>Lophotrochozoa</taxon>
        <taxon>Mollusca</taxon>
        <taxon>Gastropoda</taxon>
        <taxon>Heterobranchia</taxon>
        <taxon>Euthyneura</taxon>
        <taxon>Panpulmonata</taxon>
        <taxon>Sacoglossa</taxon>
        <taxon>Placobranchoidea</taxon>
        <taxon>Plakobranchidae</taxon>
        <taxon>Plakobranchus</taxon>
    </lineage>
</organism>
<proteinExistence type="predicted"/>
<sequence>MRRGSMGGSPHDHLILADTVSGHTRTNRHHEYALLQHRPGKTASKPFPFLHSCVSYTTSLQLMMISDFCRGNGDTVDNDHALKSAGNGLPRGRALPSAPWPAEGKRA</sequence>